<gene>
    <name evidence="1" type="ORF">F383_11274</name>
</gene>
<accession>A0A0B0ND46</accession>
<reference evidence="2" key="1">
    <citation type="submission" date="2014-09" db="EMBL/GenBank/DDBJ databases">
        <authorList>
            <person name="Mudge J."/>
            <person name="Ramaraj T."/>
            <person name="Lindquist I.E."/>
            <person name="Bharti A.K."/>
            <person name="Sundararajan A."/>
            <person name="Cameron C.T."/>
            <person name="Woodward J.E."/>
            <person name="May G.D."/>
            <person name="Brubaker C."/>
            <person name="Broadhvest J."/>
            <person name="Wilkins T.A."/>
        </authorList>
    </citation>
    <scope>NUCLEOTIDE SEQUENCE</scope>
    <source>
        <strain evidence="2">cv. AKA8401</strain>
    </source>
</reference>
<name>A0A0B0ND46_GOSAR</name>
<proteinExistence type="predicted"/>
<organism evidence="1 2">
    <name type="scientific">Gossypium arboreum</name>
    <name type="common">Tree cotton</name>
    <name type="synonym">Gossypium nanking</name>
    <dbReference type="NCBI Taxonomy" id="29729"/>
    <lineage>
        <taxon>Eukaryota</taxon>
        <taxon>Viridiplantae</taxon>
        <taxon>Streptophyta</taxon>
        <taxon>Embryophyta</taxon>
        <taxon>Tracheophyta</taxon>
        <taxon>Spermatophyta</taxon>
        <taxon>Magnoliopsida</taxon>
        <taxon>eudicotyledons</taxon>
        <taxon>Gunneridae</taxon>
        <taxon>Pentapetalae</taxon>
        <taxon>rosids</taxon>
        <taxon>malvids</taxon>
        <taxon>Malvales</taxon>
        <taxon>Malvaceae</taxon>
        <taxon>Malvoideae</taxon>
        <taxon>Gossypium</taxon>
    </lineage>
</organism>
<protein>
    <submittedName>
        <fullName evidence="1">Uncharacterized protein</fullName>
    </submittedName>
</protein>
<evidence type="ECO:0000313" key="2">
    <source>
        <dbReference type="Proteomes" id="UP000032142"/>
    </source>
</evidence>
<evidence type="ECO:0000313" key="1">
    <source>
        <dbReference type="EMBL" id="KHG10602.1"/>
    </source>
</evidence>
<keyword evidence="2" id="KW-1185">Reference proteome</keyword>
<sequence length="56" mass="6892">MNIYLYTCIHKSKYNNHIHIYIIWPNIPYKCTYVYISNLYNMHHILNGQLTLFSNR</sequence>
<dbReference type="EMBL" id="KN394256">
    <property type="protein sequence ID" value="KHG10602.1"/>
    <property type="molecule type" value="Genomic_DNA"/>
</dbReference>
<dbReference type="Proteomes" id="UP000032142">
    <property type="component" value="Unassembled WGS sequence"/>
</dbReference>
<dbReference type="AlphaFoldDB" id="A0A0B0ND46"/>